<dbReference type="InterPro" id="IPR006860">
    <property type="entry name" value="FecR"/>
</dbReference>
<protein>
    <submittedName>
        <fullName evidence="3">Sugar ABC transporter substrate-binding protein</fullName>
    </submittedName>
</protein>
<dbReference type="AlphaFoldDB" id="A0A2U1U0F4"/>
<dbReference type="Pfam" id="PF16220">
    <property type="entry name" value="DUF4880"/>
    <property type="match status" value="1"/>
</dbReference>
<reference evidence="3 4" key="1">
    <citation type="submission" date="2018-04" db="EMBL/GenBank/DDBJ databases">
        <title>Brenneria corticis sp.nov.</title>
        <authorList>
            <person name="Li Y."/>
        </authorList>
    </citation>
    <scope>NUCLEOTIDE SEQUENCE [LARGE SCALE GENOMIC DNA]</scope>
    <source>
        <strain evidence="3 4">LMG 27715</strain>
    </source>
</reference>
<dbReference type="GO" id="GO:0016989">
    <property type="term" value="F:sigma factor antagonist activity"/>
    <property type="evidence" value="ECO:0007669"/>
    <property type="project" value="TreeGrafter"/>
</dbReference>
<dbReference type="OrthoDB" id="8641865at2"/>
<comment type="caution">
    <text evidence="3">The sequence shown here is derived from an EMBL/GenBank/DDBJ whole genome shotgun (WGS) entry which is preliminary data.</text>
</comment>
<evidence type="ECO:0000313" key="4">
    <source>
        <dbReference type="Proteomes" id="UP000245138"/>
    </source>
</evidence>
<evidence type="ECO:0000259" key="1">
    <source>
        <dbReference type="Pfam" id="PF04773"/>
    </source>
</evidence>
<name>A0A2U1U0F4_9GAMM</name>
<evidence type="ECO:0000313" key="3">
    <source>
        <dbReference type="EMBL" id="PWC15148.1"/>
    </source>
</evidence>
<proteinExistence type="predicted"/>
<dbReference type="Pfam" id="PF04773">
    <property type="entry name" value="FecR"/>
    <property type="match status" value="1"/>
</dbReference>
<dbReference type="InterPro" id="IPR012373">
    <property type="entry name" value="Ferrdict_sens_TM"/>
</dbReference>
<organism evidence="3 4">
    <name type="scientific">Brenneria roseae subsp. americana</name>
    <dbReference type="NCBI Taxonomy" id="1508507"/>
    <lineage>
        <taxon>Bacteria</taxon>
        <taxon>Pseudomonadati</taxon>
        <taxon>Pseudomonadota</taxon>
        <taxon>Gammaproteobacteria</taxon>
        <taxon>Enterobacterales</taxon>
        <taxon>Pectobacteriaceae</taxon>
        <taxon>Brenneria</taxon>
    </lineage>
</organism>
<dbReference type="Proteomes" id="UP000245138">
    <property type="component" value="Unassembled WGS sequence"/>
</dbReference>
<dbReference type="Gene3D" id="2.60.120.1440">
    <property type="match status" value="1"/>
</dbReference>
<feature type="domain" description="FecR protein" evidence="1">
    <location>
        <begin position="117"/>
        <end position="207"/>
    </location>
</feature>
<evidence type="ECO:0000259" key="2">
    <source>
        <dbReference type="Pfam" id="PF16220"/>
    </source>
</evidence>
<accession>A0A2U1U0F4</accession>
<gene>
    <name evidence="3" type="ORF">B4923_03680</name>
</gene>
<sequence length="324" mass="36185">MSIMARRHINDPIAEQAIEWMVLLRSGEATQTDYDDYQHWRRANVLHERACQRIEQTLGQFQPLIQSLPHDPIRQVLLTPSSRRKALQYGLGMISVISLSSLLLNQHYPLSPILSDAKTATAQRQVIPLNDGSVLTLNARTAVNINMHPETTVRQIELHSGGVMANIAQDAQRPFMISTKMGDIVALQASVNVRYEDGGVHVGVLDNIAKITNRLGQSVRVQAGHGVWFDDTTLYNTAILPEAETAWLQGRLEVYDRSLASVVRTLRDYTPGLIRLDPAIADLRVSGNFPLDDINYTLDSLAQTMPIAIVHTTDYWIHIRAASL</sequence>
<dbReference type="EMBL" id="QDKJ01000002">
    <property type="protein sequence ID" value="PWC15148.1"/>
    <property type="molecule type" value="Genomic_DNA"/>
</dbReference>
<dbReference type="PIRSF" id="PIRSF018266">
    <property type="entry name" value="FecR"/>
    <property type="match status" value="1"/>
</dbReference>
<feature type="domain" description="FecR N-terminal" evidence="2">
    <location>
        <begin position="15"/>
        <end position="56"/>
    </location>
</feature>
<dbReference type="PANTHER" id="PTHR30273:SF2">
    <property type="entry name" value="PROTEIN FECR"/>
    <property type="match status" value="1"/>
</dbReference>
<dbReference type="PANTHER" id="PTHR30273">
    <property type="entry name" value="PERIPLASMIC SIGNAL SENSOR AND SIGMA FACTOR ACTIVATOR FECR-RELATED"/>
    <property type="match status" value="1"/>
</dbReference>
<dbReference type="InterPro" id="IPR032623">
    <property type="entry name" value="FecR_N"/>
</dbReference>
<keyword evidence="4" id="KW-1185">Reference proteome</keyword>